<name>A0ABU7PY98_9ACTN</name>
<keyword evidence="7" id="KW-1185">Reference proteome</keyword>
<dbReference type="RefSeq" id="WP_330810203.1">
    <property type="nucleotide sequence ID" value="NZ_JAZBJO010000011.1"/>
</dbReference>
<dbReference type="SFLD" id="SFLDG01067">
    <property type="entry name" value="SPASM/twitch_domain_containing"/>
    <property type="match status" value="1"/>
</dbReference>
<dbReference type="InterPro" id="IPR007197">
    <property type="entry name" value="rSAM"/>
</dbReference>
<proteinExistence type="predicted"/>
<dbReference type="InterPro" id="IPR050377">
    <property type="entry name" value="Radical_SAM_PqqE_MftC-like"/>
</dbReference>
<dbReference type="EMBL" id="JAZBJO010000011">
    <property type="protein sequence ID" value="MEE4594089.1"/>
    <property type="molecule type" value="Genomic_DNA"/>
</dbReference>
<dbReference type="PANTHER" id="PTHR11228">
    <property type="entry name" value="RADICAL SAM DOMAIN PROTEIN"/>
    <property type="match status" value="1"/>
</dbReference>
<feature type="domain" description="Radical SAM core" evidence="5">
    <location>
        <begin position="6"/>
        <end position="106"/>
    </location>
</feature>
<dbReference type="InterPro" id="IPR058240">
    <property type="entry name" value="rSAM_sf"/>
</dbReference>
<dbReference type="Gene3D" id="3.20.20.70">
    <property type="entry name" value="Aldolase class I"/>
    <property type="match status" value="1"/>
</dbReference>
<evidence type="ECO:0000259" key="5">
    <source>
        <dbReference type="PROSITE" id="PS51918"/>
    </source>
</evidence>
<dbReference type="PROSITE" id="PS51918">
    <property type="entry name" value="RADICAL_SAM"/>
    <property type="match status" value="1"/>
</dbReference>
<reference evidence="6 7" key="1">
    <citation type="submission" date="2023-11" db="EMBL/GenBank/DDBJ databases">
        <title>30 novel species of actinomycetes from the DSMZ collection.</title>
        <authorList>
            <person name="Nouioui I."/>
        </authorList>
    </citation>
    <scope>NUCLEOTIDE SEQUENCE [LARGE SCALE GENOMIC DNA]</scope>
    <source>
        <strain evidence="6 7">DSM 41524</strain>
    </source>
</reference>
<organism evidence="6 7">
    <name type="scientific">Streptomyces asiaticus subsp. ignotus</name>
    <dbReference type="NCBI Taxonomy" id="3098222"/>
    <lineage>
        <taxon>Bacteria</taxon>
        <taxon>Bacillati</taxon>
        <taxon>Actinomycetota</taxon>
        <taxon>Actinomycetes</taxon>
        <taxon>Kitasatosporales</taxon>
        <taxon>Streptomycetaceae</taxon>
        <taxon>Streptomyces</taxon>
        <taxon>Streptomyces violaceusniger group</taxon>
    </lineage>
</organism>
<dbReference type="CDD" id="cd01335">
    <property type="entry name" value="Radical_SAM"/>
    <property type="match status" value="1"/>
</dbReference>
<protein>
    <submittedName>
        <fullName evidence="6">Radical SAM protein</fullName>
    </submittedName>
</protein>
<keyword evidence="1" id="KW-0949">S-adenosyl-L-methionine</keyword>
<gene>
    <name evidence="6" type="ORF">V2J94_19700</name>
</gene>
<dbReference type="Proteomes" id="UP001354709">
    <property type="component" value="Unassembled WGS sequence"/>
</dbReference>
<accession>A0ABU7PY98</accession>
<keyword evidence="4" id="KW-0411">Iron-sulfur</keyword>
<dbReference type="InterPro" id="IPR013785">
    <property type="entry name" value="Aldolase_TIM"/>
</dbReference>
<evidence type="ECO:0000256" key="2">
    <source>
        <dbReference type="ARBA" id="ARBA00022723"/>
    </source>
</evidence>
<sequence>MSTATVIGIQSIELEITGTCQLRCTHCCTSSSPQAPAGHMTRDDWSHVIADVAELGIPLIQFIGGEPTLSPHLPQFIHAALDAGLGVEVYSNLTHVRPVSLGLVQP</sequence>
<comment type="caution">
    <text evidence="6">The sequence shown here is derived from an EMBL/GenBank/DDBJ whole genome shotgun (WGS) entry which is preliminary data.</text>
</comment>
<evidence type="ECO:0000256" key="3">
    <source>
        <dbReference type="ARBA" id="ARBA00023004"/>
    </source>
</evidence>
<evidence type="ECO:0000313" key="7">
    <source>
        <dbReference type="Proteomes" id="UP001354709"/>
    </source>
</evidence>
<keyword evidence="3" id="KW-0408">Iron</keyword>
<keyword evidence="2" id="KW-0479">Metal-binding</keyword>
<dbReference type="SUPFAM" id="SSF102114">
    <property type="entry name" value="Radical SAM enzymes"/>
    <property type="match status" value="1"/>
</dbReference>
<evidence type="ECO:0000256" key="4">
    <source>
        <dbReference type="ARBA" id="ARBA00023014"/>
    </source>
</evidence>
<dbReference type="SFLD" id="SFLDS00029">
    <property type="entry name" value="Radical_SAM"/>
    <property type="match status" value="1"/>
</dbReference>
<evidence type="ECO:0000313" key="6">
    <source>
        <dbReference type="EMBL" id="MEE4594089.1"/>
    </source>
</evidence>
<evidence type="ECO:0000256" key="1">
    <source>
        <dbReference type="ARBA" id="ARBA00022691"/>
    </source>
</evidence>
<dbReference type="PANTHER" id="PTHR11228:SF7">
    <property type="entry name" value="PQQA PEPTIDE CYCLASE"/>
    <property type="match status" value="1"/>
</dbReference>
<dbReference type="Pfam" id="PF04055">
    <property type="entry name" value="Radical_SAM"/>
    <property type="match status" value="1"/>
</dbReference>